<gene>
    <name evidence="7" type="ORF">GGX14DRAFT_625091</name>
</gene>
<sequence length="509" mass="57296">MSTAATGEHPGVIGKQFGPTDKDYDRAHLQYATSTHRVDHGMNPGLVVQPRSKDDIKKVIAYAKANKKAIAIRTGGHQYSGASSTGPHNIQLDLKNTFESSEDLSFVSHSLDKFNAFLRKHKVFVPHGQCSTVHLGGHVQTGGYGQLGRSFGLLGDHKKITRSSDPDLFFAWLGGSPGNLGVLTHFSIQVHRDDDHRGSIGLYATHLYNKDKLRKLVGHLAEMSDNENFPRNYDVCISVVSSSLKLFSSLELLPVGGLESLDEKVKEEHPEIFDDDGNLVKIWPRLIVVYAQYVPFGPNDKPDMAFLEQFKKGSIPLRRLTTQVKAPMSQLTKLWIFPHAREFEYPYIKRTYLTNSKTLRVEKIMPSGNGQWLSAQLQCFGGENSMFTRNANNGTAYSWRDSTLCMTIDNFHKPEKKAEAEAWQATNDAEAIGPNGIFSKQDRRVLWGSYGSFDLDSVWNTYYEDRPKYERLMQTRTLADPEGIFTPNTFCVKRARDSVRKNPPGHRKI</sequence>
<name>A0AAD6VIV6_9AGAR</name>
<evidence type="ECO:0000256" key="2">
    <source>
        <dbReference type="ARBA" id="ARBA00005466"/>
    </source>
</evidence>
<dbReference type="InterPro" id="IPR050416">
    <property type="entry name" value="FAD-linked_Oxidoreductase"/>
</dbReference>
<dbReference type="Pfam" id="PF01565">
    <property type="entry name" value="FAD_binding_4"/>
    <property type="match status" value="1"/>
</dbReference>
<evidence type="ECO:0000256" key="4">
    <source>
        <dbReference type="ARBA" id="ARBA00022827"/>
    </source>
</evidence>
<feature type="domain" description="FAD linked oxidase N-terminal" evidence="6">
    <location>
        <begin position="44"/>
        <end position="157"/>
    </location>
</feature>
<dbReference type="InterPro" id="IPR016169">
    <property type="entry name" value="FAD-bd_PCMH_sub2"/>
</dbReference>
<dbReference type="GO" id="GO:0050660">
    <property type="term" value="F:flavin adenine dinucleotide binding"/>
    <property type="evidence" value="ECO:0007669"/>
    <property type="project" value="InterPro"/>
</dbReference>
<comment type="caution">
    <text evidence="7">The sequence shown here is derived from an EMBL/GenBank/DDBJ whole genome shotgun (WGS) entry which is preliminary data.</text>
</comment>
<dbReference type="PANTHER" id="PTHR42973:SF39">
    <property type="entry name" value="FAD-BINDING PCMH-TYPE DOMAIN-CONTAINING PROTEIN"/>
    <property type="match status" value="1"/>
</dbReference>
<reference evidence="7" key="1">
    <citation type="submission" date="2023-03" db="EMBL/GenBank/DDBJ databases">
        <title>Massive genome expansion in bonnet fungi (Mycena s.s.) driven by repeated elements and novel gene families across ecological guilds.</title>
        <authorList>
            <consortium name="Lawrence Berkeley National Laboratory"/>
            <person name="Harder C.B."/>
            <person name="Miyauchi S."/>
            <person name="Viragh M."/>
            <person name="Kuo A."/>
            <person name="Thoen E."/>
            <person name="Andreopoulos B."/>
            <person name="Lu D."/>
            <person name="Skrede I."/>
            <person name="Drula E."/>
            <person name="Henrissat B."/>
            <person name="Morin E."/>
            <person name="Kohler A."/>
            <person name="Barry K."/>
            <person name="LaButti K."/>
            <person name="Morin E."/>
            <person name="Salamov A."/>
            <person name="Lipzen A."/>
            <person name="Mereny Z."/>
            <person name="Hegedus B."/>
            <person name="Baldrian P."/>
            <person name="Stursova M."/>
            <person name="Weitz H."/>
            <person name="Taylor A."/>
            <person name="Grigoriev I.V."/>
            <person name="Nagy L.G."/>
            <person name="Martin F."/>
            <person name="Kauserud H."/>
        </authorList>
    </citation>
    <scope>NUCLEOTIDE SEQUENCE</scope>
    <source>
        <strain evidence="7">9144</strain>
    </source>
</reference>
<dbReference type="AlphaFoldDB" id="A0AAD6VIV6"/>
<dbReference type="GO" id="GO:0016491">
    <property type="term" value="F:oxidoreductase activity"/>
    <property type="evidence" value="ECO:0007669"/>
    <property type="project" value="UniProtKB-KW"/>
</dbReference>
<comment type="similarity">
    <text evidence="2">Belongs to the oxygen-dependent FAD-linked oxidoreductase family.</text>
</comment>
<organism evidence="7 8">
    <name type="scientific">Mycena pura</name>
    <dbReference type="NCBI Taxonomy" id="153505"/>
    <lineage>
        <taxon>Eukaryota</taxon>
        <taxon>Fungi</taxon>
        <taxon>Dikarya</taxon>
        <taxon>Basidiomycota</taxon>
        <taxon>Agaricomycotina</taxon>
        <taxon>Agaricomycetes</taxon>
        <taxon>Agaricomycetidae</taxon>
        <taxon>Agaricales</taxon>
        <taxon>Marasmiineae</taxon>
        <taxon>Mycenaceae</taxon>
        <taxon>Mycena</taxon>
    </lineage>
</organism>
<keyword evidence="4" id="KW-0274">FAD</keyword>
<dbReference type="Gene3D" id="3.30.465.10">
    <property type="match status" value="1"/>
</dbReference>
<dbReference type="EMBL" id="JARJCW010000027">
    <property type="protein sequence ID" value="KAJ7210874.1"/>
    <property type="molecule type" value="Genomic_DNA"/>
</dbReference>
<dbReference type="Proteomes" id="UP001219525">
    <property type="component" value="Unassembled WGS sequence"/>
</dbReference>
<comment type="cofactor">
    <cofactor evidence="1">
        <name>FAD</name>
        <dbReference type="ChEBI" id="CHEBI:57692"/>
    </cofactor>
</comment>
<evidence type="ECO:0000313" key="8">
    <source>
        <dbReference type="Proteomes" id="UP001219525"/>
    </source>
</evidence>
<accession>A0AAD6VIV6</accession>
<proteinExistence type="inferred from homology"/>
<keyword evidence="3" id="KW-0285">Flavoprotein</keyword>
<evidence type="ECO:0000259" key="6">
    <source>
        <dbReference type="Pfam" id="PF01565"/>
    </source>
</evidence>
<evidence type="ECO:0000313" key="7">
    <source>
        <dbReference type="EMBL" id="KAJ7210874.1"/>
    </source>
</evidence>
<dbReference type="SUPFAM" id="SSF56176">
    <property type="entry name" value="FAD-binding/transporter-associated domain-like"/>
    <property type="match status" value="1"/>
</dbReference>
<dbReference type="InterPro" id="IPR006094">
    <property type="entry name" value="Oxid_FAD_bind_N"/>
</dbReference>
<keyword evidence="8" id="KW-1185">Reference proteome</keyword>
<evidence type="ECO:0000256" key="3">
    <source>
        <dbReference type="ARBA" id="ARBA00022630"/>
    </source>
</evidence>
<dbReference type="InterPro" id="IPR036318">
    <property type="entry name" value="FAD-bd_PCMH-like_sf"/>
</dbReference>
<keyword evidence="5" id="KW-0560">Oxidoreductase</keyword>
<dbReference type="PANTHER" id="PTHR42973">
    <property type="entry name" value="BINDING OXIDOREDUCTASE, PUTATIVE (AFU_ORTHOLOGUE AFUA_1G17690)-RELATED"/>
    <property type="match status" value="1"/>
</dbReference>
<protein>
    <recommendedName>
        <fullName evidence="6">FAD linked oxidase N-terminal domain-containing protein</fullName>
    </recommendedName>
</protein>
<evidence type="ECO:0000256" key="5">
    <source>
        <dbReference type="ARBA" id="ARBA00023002"/>
    </source>
</evidence>
<evidence type="ECO:0000256" key="1">
    <source>
        <dbReference type="ARBA" id="ARBA00001974"/>
    </source>
</evidence>